<accession>A0AAV8YWJ2</accession>
<keyword evidence="1" id="KW-1133">Transmembrane helix</keyword>
<organism evidence="2 3">
    <name type="scientific">Rhamnusium bicolor</name>
    <dbReference type="NCBI Taxonomy" id="1586634"/>
    <lineage>
        <taxon>Eukaryota</taxon>
        <taxon>Metazoa</taxon>
        <taxon>Ecdysozoa</taxon>
        <taxon>Arthropoda</taxon>
        <taxon>Hexapoda</taxon>
        <taxon>Insecta</taxon>
        <taxon>Pterygota</taxon>
        <taxon>Neoptera</taxon>
        <taxon>Endopterygota</taxon>
        <taxon>Coleoptera</taxon>
        <taxon>Polyphaga</taxon>
        <taxon>Cucujiformia</taxon>
        <taxon>Chrysomeloidea</taxon>
        <taxon>Cerambycidae</taxon>
        <taxon>Lepturinae</taxon>
        <taxon>Rhagiini</taxon>
        <taxon>Rhamnusium</taxon>
    </lineage>
</organism>
<protein>
    <recommendedName>
        <fullName evidence="4">Saposin B-type domain-containing protein</fullName>
    </recommendedName>
</protein>
<dbReference type="Proteomes" id="UP001162156">
    <property type="component" value="Unassembled WGS sequence"/>
</dbReference>
<evidence type="ECO:0000313" key="2">
    <source>
        <dbReference type="EMBL" id="KAJ8955097.1"/>
    </source>
</evidence>
<keyword evidence="1" id="KW-0812">Transmembrane</keyword>
<keyword evidence="3" id="KW-1185">Reference proteome</keyword>
<evidence type="ECO:0000256" key="1">
    <source>
        <dbReference type="SAM" id="Phobius"/>
    </source>
</evidence>
<sequence>MPFTHFLLYFTSFFISCLSCFPSSTYAILPYHMELIIQHDTYDSYDRCNLTLVAPKKVINPYKTEMRNFVPQKPFGSFYLKCTACLAVAHQIITTIESTIEELEIAQKCQEFINEKLAKKNNTVMYQWI</sequence>
<reference evidence="2" key="1">
    <citation type="journal article" date="2023" name="Insect Mol. Biol.">
        <title>Genome sequencing provides insights into the evolution of gene families encoding plant cell wall-degrading enzymes in longhorned beetles.</title>
        <authorList>
            <person name="Shin N.R."/>
            <person name="Okamura Y."/>
            <person name="Kirsch R."/>
            <person name="Pauchet Y."/>
        </authorList>
    </citation>
    <scope>NUCLEOTIDE SEQUENCE</scope>
    <source>
        <strain evidence="2">RBIC_L_NR</strain>
    </source>
</reference>
<evidence type="ECO:0000313" key="3">
    <source>
        <dbReference type="Proteomes" id="UP001162156"/>
    </source>
</evidence>
<comment type="caution">
    <text evidence="2">The sequence shown here is derived from an EMBL/GenBank/DDBJ whole genome shotgun (WGS) entry which is preliminary data.</text>
</comment>
<feature type="transmembrane region" description="Helical" evidence="1">
    <location>
        <begin position="6"/>
        <end position="29"/>
    </location>
</feature>
<dbReference type="EMBL" id="JANEYF010001891">
    <property type="protein sequence ID" value="KAJ8955097.1"/>
    <property type="molecule type" value="Genomic_DNA"/>
</dbReference>
<name>A0AAV8YWJ2_9CUCU</name>
<keyword evidence="1" id="KW-0472">Membrane</keyword>
<dbReference type="AlphaFoldDB" id="A0AAV8YWJ2"/>
<gene>
    <name evidence="2" type="ORF">NQ314_006980</name>
</gene>
<evidence type="ECO:0008006" key="4">
    <source>
        <dbReference type="Google" id="ProtNLM"/>
    </source>
</evidence>
<proteinExistence type="predicted"/>